<reference evidence="6 7" key="1">
    <citation type="journal article" date="2020" name="Microbiol. Resour. Announc.">
        <title>Draft Genome Sequence of a Cladosporium Species Isolated from the Mesophotic Ascidian Didemnum maculosum.</title>
        <authorList>
            <person name="Gioti A."/>
            <person name="Siaperas R."/>
            <person name="Nikolaivits E."/>
            <person name="Le Goff G."/>
            <person name="Ouazzani J."/>
            <person name="Kotoulas G."/>
            <person name="Topakas E."/>
        </authorList>
    </citation>
    <scope>NUCLEOTIDE SEQUENCE [LARGE SCALE GENOMIC DNA]</scope>
    <source>
        <strain evidence="6 7">TM138-S3</strain>
    </source>
</reference>
<evidence type="ECO:0000313" key="7">
    <source>
        <dbReference type="Proteomes" id="UP000803884"/>
    </source>
</evidence>
<evidence type="ECO:0000256" key="4">
    <source>
        <dbReference type="SAM" id="MobiDB-lite"/>
    </source>
</evidence>
<dbReference type="PANTHER" id="PTHR45626">
    <property type="entry name" value="TRANSCRIPTION TERMINATION FACTOR 2-RELATED"/>
    <property type="match status" value="1"/>
</dbReference>
<dbReference type="Pfam" id="PF00271">
    <property type="entry name" value="Helicase_C"/>
    <property type="match status" value="1"/>
</dbReference>
<evidence type="ECO:0000256" key="1">
    <source>
        <dbReference type="ARBA" id="ARBA00022741"/>
    </source>
</evidence>
<keyword evidence="7" id="KW-1185">Reference proteome</keyword>
<evidence type="ECO:0000256" key="2">
    <source>
        <dbReference type="ARBA" id="ARBA00022801"/>
    </source>
</evidence>
<feature type="domain" description="Helicase C-terminal" evidence="5">
    <location>
        <begin position="841"/>
        <end position="999"/>
    </location>
</feature>
<dbReference type="PROSITE" id="PS51194">
    <property type="entry name" value="HELICASE_CTER"/>
    <property type="match status" value="1"/>
</dbReference>
<sequence>MGCQDVDAKDVAFFTKYAYALESMRRQLPCSQWRTLDFESLQCVNCAPAKPSLRFVLHDAKTIKPYEDPKSAATYERCIKSRPSPMFFQVTQRDNHATIDFALNLTSLAHRAIARLPAQDSAIKLTWKLEQGLASNANPKPFTLRSTEGKVAPQDIGMSCVLFPKQASVLQWMQQQEVGSGKAFTIEEAEEAILPALHWRAEVRAHMQVSVRGGICADHPGFGKTITSLALIHSHLTSGQDILADLRERQPQGLIPTKATLIVAPHTLIKQWASEIHEKLGYAKSVLTVSAWRDLNKYSIEDFEKAKIVLVNRTVLGQAEYAERLANFVAMPGPATNSGRAFSKWLKHACKEVPSHLEILRKEGLKSLQNHVRKRYAELIESEEFKATVPSRRLVGRDFVEGKNKSQAVKAAAKSIPTDGLRHPLFEMFYFNRIIVDEFHQYTPREYASLKALKADKRWGLSGTPALSDAYDIAQIAGLLGIRLRIGSDTARVMAQRNIRALRKDMTDFERFDAMREVASDCMHERIHEVAQDLLDAFVRQNIMDGDEMTYDDYLIPVTLDMAHQAAYTELSQQLASQDMNIRKAKSAKTTVRDKRFTAAIEDVQTAEEALTRDAAFLPEGVDLMQMSAARQAEINTALGDLKVACHAAQHDVKIYNESLEQMASTLLDEQALGDHETIRHVQEALRSSVNTKARKLKANGPKKTKRSKLAKNDDGSENEGKNSKEEKKARELTSSVNAHAKSLLTSIRSKRYISNVRNVHEAAGRATKCDGVDCSATHRQSIAVSALCGHRVCEECYTISKNKHETQCRAGDCGASMHDYHLLWSHTLSASTQTTSHGAKLEAAIRLLNGIKSKGEKAILFVQFAEQLHQVEAALSATTFSSAIVFHSTTAGQQISSFRSNADTVIVLNASDETAAGSNLQAANHVIFLSPLLRDSKYGYDSTMAQAIGRVRRHGQQKRISVYRVCALHTIDVDILEHREQRATALTEPEAMEIEAPEAAVASDEDGKVRAERVQLVREGGAFSLRPKSWLYSSGGDGSESEVARAMGRNRVAGWEDFSSQVKFSRAFAGDD</sequence>
<dbReference type="SMART" id="SM00487">
    <property type="entry name" value="DEXDc"/>
    <property type="match status" value="1"/>
</dbReference>
<dbReference type="CDD" id="cd18793">
    <property type="entry name" value="SF2_C_SNF"/>
    <property type="match status" value="1"/>
</dbReference>
<dbReference type="InterPro" id="IPR049730">
    <property type="entry name" value="SNF2/RAD54-like_C"/>
</dbReference>
<comment type="caution">
    <text evidence="6">The sequence shown here is derived from an EMBL/GenBank/DDBJ whole genome shotgun (WGS) entry which is preliminary data.</text>
</comment>
<dbReference type="Proteomes" id="UP000803884">
    <property type="component" value="Unassembled WGS sequence"/>
</dbReference>
<dbReference type="InterPro" id="IPR050628">
    <property type="entry name" value="SNF2_RAD54_helicase_TF"/>
</dbReference>
<gene>
    <name evidence="6" type="ORF">WHR41_04756</name>
</gene>
<dbReference type="PANTHER" id="PTHR45626:SF26">
    <property type="entry name" value="FAMILY HELICASE, PUTATIVE (AFU_ORTHOLOGUE AFUA_2G09120)-RELATED"/>
    <property type="match status" value="1"/>
</dbReference>
<dbReference type="Pfam" id="PF00176">
    <property type="entry name" value="SNF2-rel_dom"/>
    <property type="match status" value="1"/>
</dbReference>
<dbReference type="GO" id="GO:0006281">
    <property type="term" value="P:DNA repair"/>
    <property type="evidence" value="ECO:0007669"/>
    <property type="project" value="TreeGrafter"/>
</dbReference>
<dbReference type="RefSeq" id="XP_069229089.1">
    <property type="nucleotide sequence ID" value="XM_069373362.1"/>
</dbReference>
<dbReference type="SUPFAM" id="SSF52540">
    <property type="entry name" value="P-loop containing nucleoside triphosphate hydrolases"/>
    <property type="match status" value="2"/>
</dbReference>
<evidence type="ECO:0000256" key="3">
    <source>
        <dbReference type="ARBA" id="ARBA00022840"/>
    </source>
</evidence>
<name>A0AB34KLT3_9PEZI</name>
<dbReference type="GO" id="GO:0016787">
    <property type="term" value="F:hydrolase activity"/>
    <property type="evidence" value="ECO:0007669"/>
    <property type="project" value="UniProtKB-KW"/>
</dbReference>
<keyword evidence="2" id="KW-0378">Hydrolase</keyword>
<keyword evidence="1" id="KW-0547">Nucleotide-binding</keyword>
<protein>
    <recommendedName>
        <fullName evidence="5">Helicase C-terminal domain-containing protein</fullName>
    </recommendedName>
</protein>
<evidence type="ECO:0000259" key="5">
    <source>
        <dbReference type="PROSITE" id="PS51194"/>
    </source>
</evidence>
<proteinExistence type="predicted"/>
<accession>A0AB34KLT3</accession>
<dbReference type="GO" id="GO:0005634">
    <property type="term" value="C:nucleus"/>
    <property type="evidence" value="ECO:0007669"/>
    <property type="project" value="TreeGrafter"/>
</dbReference>
<dbReference type="GeneID" id="96006200"/>
<feature type="compositionally biased region" description="Basic residues" evidence="4">
    <location>
        <begin position="693"/>
        <end position="710"/>
    </location>
</feature>
<dbReference type="GO" id="GO:0005524">
    <property type="term" value="F:ATP binding"/>
    <property type="evidence" value="ECO:0007669"/>
    <property type="project" value="UniProtKB-KW"/>
</dbReference>
<dbReference type="AlphaFoldDB" id="A0AB34KLT3"/>
<dbReference type="GO" id="GO:0008094">
    <property type="term" value="F:ATP-dependent activity, acting on DNA"/>
    <property type="evidence" value="ECO:0007669"/>
    <property type="project" value="TreeGrafter"/>
</dbReference>
<keyword evidence="3" id="KW-0067">ATP-binding</keyword>
<dbReference type="InterPro" id="IPR014001">
    <property type="entry name" value="Helicase_ATP-bd"/>
</dbReference>
<feature type="compositionally biased region" description="Basic and acidic residues" evidence="4">
    <location>
        <begin position="711"/>
        <end position="732"/>
    </location>
</feature>
<dbReference type="InterPro" id="IPR027417">
    <property type="entry name" value="P-loop_NTPase"/>
</dbReference>
<dbReference type="InterPro" id="IPR000330">
    <property type="entry name" value="SNF2_N"/>
</dbReference>
<dbReference type="EMBL" id="JAAQHG020000016">
    <property type="protein sequence ID" value="KAL1585984.1"/>
    <property type="molecule type" value="Genomic_DNA"/>
</dbReference>
<evidence type="ECO:0000313" key="6">
    <source>
        <dbReference type="EMBL" id="KAL1585984.1"/>
    </source>
</evidence>
<organism evidence="6 7">
    <name type="scientific">Cladosporium halotolerans</name>
    <dbReference type="NCBI Taxonomy" id="1052096"/>
    <lineage>
        <taxon>Eukaryota</taxon>
        <taxon>Fungi</taxon>
        <taxon>Dikarya</taxon>
        <taxon>Ascomycota</taxon>
        <taxon>Pezizomycotina</taxon>
        <taxon>Dothideomycetes</taxon>
        <taxon>Dothideomycetidae</taxon>
        <taxon>Cladosporiales</taxon>
        <taxon>Cladosporiaceae</taxon>
        <taxon>Cladosporium</taxon>
    </lineage>
</organism>
<dbReference type="InterPro" id="IPR001650">
    <property type="entry name" value="Helicase_C-like"/>
</dbReference>
<dbReference type="Gene3D" id="3.40.50.300">
    <property type="entry name" value="P-loop containing nucleotide triphosphate hydrolases"/>
    <property type="match status" value="2"/>
</dbReference>
<feature type="region of interest" description="Disordered" evidence="4">
    <location>
        <begin position="690"/>
        <end position="735"/>
    </location>
</feature>